<feature type="transmembrane region" description="Helical" evidence="1">
    <location>
        <begin position="53"/>
        <end position="75"/>
    </location>
</feature>
<reference evidence="3" key="1">
    <citation type="submission" date="2015-01" db="EMBL/GenBank/DDBJ databases">
        <authorList>
            <person name="Manzoor Shahid"/>
            <person name="Zubair Saima"/>
        </authorList>
    </citation>
    <scope>NUCLEOTIDE SEQUENCE [LARGE SCALE GENOMIC DNA]</scope>
    <source>
        <strain evidence="3">Sp3</strain>
    </source>
</reference>
<organism evidence="2 3">
    <name type="scientific">Syntrophaceticus schinkii</name>
    <dbReference type="NCBI Taxonomy" id="499207"/>
    <lineage>
        <taxon>Bacteria</taxon>
        <taxon>Bacillati</taxon>
        <taxon>Bacillota</taxon>
        <taxon>Clostridia</taxon>
        <taxon>Thermoanaerobacterales</taxon>
        <taxon>Thermoanaerobacterales Family III. Incertae Sedis</taxon>
        <taxon>Syntrophaceticus</taxon>
    </lineage>
</organism>
<proteinExistence type="predicted"/>
<feature type="transmembrane region" description="Helical" evidence="1">
    <location>
        <begin position="125"/>
        <end position="145"/>
    </location>
</feature>
<evidence type="ECO:0000313" key="2">
    <source>
        <dbReference type="EMBL" id="CEO90538.1"/>
    </source>
</evidence>
<keyword evidence="1" id="KW-0812">Transmembrane</keyword>
<evidence type="ECO:0000256" key="1">
    <source>
        <dbReference type="SAM" id="Phobius"/>
    </source>
</evidence>
<dbReference type="EMBL" id="CDRZ01000297">
    <property type="protein sequence ID" value="CEO90538.1"/>
    <property type="molecule type" value="Genomic_DNA"/>
</dbReference>
<feature type="transmembrane region" description="Helical" evidence="1">
    <location>
        <begin position="87"/>
        <end position="105"/>
    </location>
</feature>
<protein>
    <recommendedName>
        <fullName evidence="4">Integral membrane protein</fullName>
    </recommendedName>
</protein>
<keyword evidence="3" id="KW-1185">Reference proteome</keyword>
<keyword evidence="1" id="KW-1133">Transmembrane helix</keyword>
<sequence length="155" mass="17507">MAQKILPEIIALLLQDIPESLVMTLLIFSLAKIRYEAKPIFCIASMMALTNLIVRHLPIAFGVHTVILIFAFVINTRLFTRAQLSKIFLSVLLTTAFLVAAEMVYTTPLFNWTGITYEECFADPFLRAAFALPGEVFILLLALGIRHYNFKKRGL</sequence>
<name>A0A0B7MQU6_9FIRM</name>
<accession>A0A0B7MQU6</accession>
<dbReference type="AlphaFoldDB" id="A0A0B7MQU6"/>
<dbReference type="RefSeq" id="WP_044666281.1">
    <property type="nucleotide sequence ID" value="NZ_CDRZ01000297.1"/>
</dbReference>
<evidence type="ECO:0000313" key="3">
    <source>
        <dbReference type="Proteomes" id="UP000046155"/>
    </source>
</evidence>
<keyword evidence="1" id="KW-0472">Membrane</keyword>
<dbReference type="OrthoDB" id="1724083at2"/>
<dbReference type="Proteomes" id="UP000046155">
    <property type="component" value="Unassembled WGS sequence"/>
</dbReference>
<evidence type="ECO:0008006" key="4">
    <source>
        <dbReference type="Google" id="ProtNLM"/>
    </source>
</evidence>
<gene>
    <name evidence="2" type="ORF">SSCH_950005</name>
</gene>